<accession>A0A426WX09</accession>
<evidence type="ECO:0000313" key="2">
    <source>
        <dbReference type="EMBL" id="RRT31815.1"/>
    </source>
</evidence>
<sequence length="103" mass="11584">MTRAMKLQQDDGPRSSMSIRPGFGRCGGISRKFVRRFAEGSRKLTGNTSGDYRKKTRKLAARMPEAVGLAGVEFNWLTKGLVNIRFKLEFEKWREPLCGNSSG</sequence>
<reference evidence="2 3" key="1">
    <citation type="journal article" date="2014" name="Agronomy (Basel)">
        <title>A Draft Genome Sequence for Ensete ventricosum, the Drought-Tolerant Tree Against Hunger.</title>
        <authorList>
            <person name="Harrison J."/>
            <person name="Moore K.A."/>
            <person name="Paszkiewicz K."/>
            <person name="Jones T."/>
            <person name="Grant M."/>
            <person name="Ambacheew D."/>
            <person name="Muzemil S."/>
            <person name="Studholme D.J."/>
        </authorList>
    </citation>
    <scope>NUCLEOTIDE SEQUENCE [LARGE SCALE GENOMIC DNA]</scope>
</reference>
<feature type="region of interest" description="Disordered" evidence="1">
    <location>
        <begin position="1"/>
        <end position="24"/>
    </location>
</feature>
<name>A0A426WX09_ENSVE</name>
<dbReference type="Proteomes" id="UP000287651">
    <property type="component" value="Unassembled WGS sequence"/>
</dbReference>
<protein>
    <submittedName>
        <fullName evidence="2">Uncharacterized protein</fullName>
    </submittedName>
</protein>
<dbReference type="AlphaFoldDB" id="A0A426WX09"/>
<comment type="caution">
    <text evidence="2">The sequence shown here is derived from an EMBL/GenBank/DDBJ whole genome shotgun (WGS) entry which is preliminary data.</text>
</comment>
<proteinExistence type="predicted"/>
<organism evidence="2 3">
    <name type="scientific">Ensete ventricosum</name>
    <name type="common">Abyssinian banana</name>
    <name type="synonym">Musa ensete</name>
    <dbReference type="NCBI Taxonomy" id="4639"/>
    <lineage>
        <taxon>Eukaryota</taxon>
        <taxon>Viridiplantae</taxon>
        <taxon>Streptophyta</taxon>
        <taxon>Embryophyta</taxon>
        <taxon>Tracheophyta</taxon>
        <taxon>Spermatophyta</taxon>
        <taxon>Magnoliopsida</taxon>
        <taxon>Liliopsida</taxon>
        <taxon>Zingiberales</taxon>
        <taxon>Musaceae</taxon>
        <taxon>Ensete</taxon>
    </lineage>
</organism>
<dbReference type="EMBL" id="AMZH03035763">
    <property type="protein sequence ID" value="RRT31815.1"/>
    <property type="molecule type" value="Genomic_DNA"/>
</dbReference>
<evidence type="ECO:0000313" key="3">
    <source>
        <dbReference type="Proteomes" id="UP000287651"/>
    </source>
</evidence>
<gene>
    <name evidence="2" type="ORF">B296_00051841</name>
</gene>
<evidence type="ECO:0000256" key="1">
    <source>
        <dbReference type="SAM" id="MobiDB-lite"/>
    </source>
</evidence>